<keyword evidence="3" id="KW-1185">Reference proteome</keyword>
<proteinExistence type="predicted"/>
<evidence type="ECO:0000313" key="3">
    <source>
        <dbReference type="Proteomes" id="UP000036938"/>
    </source>
</evidence>
<protein>
    <recommendedName>
        <fullName evidence="4">Lipoprotein</fullName>
    </recommendedName>
</protein>
<comment type="caution">
    <text evidence="2">The sequence shown here is derived from an EMBL/GenBank/DDBJ whole genome shotgun (WGS) entry which is preliminary data.</text>
</comment>
<evidence type="ECO:0008006" key="4">
    <source>
        <dbReference type="Google" id="ProtNLM"/>
    </source>
</evidence>
<accession>A0A0L1JM10</accession>
<feature type="chain" id="PRO_5005553702" description="Lipoprotein" evidence="1">
    <location>
        <begin position="21"/>
        <end position="166"/>
    </location>
</feature>
<gene>
    <name evidence="2" type="ORF">ATO11_15070</name>
</gene>
<reference evidence="2 3" key="1">
    <citation type="journal article" date="2015" name="Int. J. Syst. Evol. Microbiol.">
        <title>Aestuariivita atlantica sp. nov., isolated from deep sea sediment of the Atlantic Ocean.</title>
        <authorList>
            <person name="Li G."/>
            <person name="Lai Q."/>
            <person name="Du Y."/>
            <person name="Liu X."/>
            <person name="Sun F."/>
            <person name="Shao Z."/>
        </authorList>
    </citation>
    <scope>NUCLEOTIDE SEQUENCE [LARGE SCALE GENOMIC DNA]</scope>
    <source>
        <strain evidence="2 3">22II-S11-z3</strain>
    </source>
</reference>
<dbReference type="Proteomes" id="UP000036938">
    <property type="component" value="Unassembled WGS sequence"/>
</dbReference>
<dbReference type="PATRIC" id="fig|1317121.7.peg.3737"/>
<feature type="signal peptide" evidence="1">
    <location>
        <begin position="1"/>
        <end position="20"/>
    </location>
</feature>
<dbReference type="AlphaFoldDB" id="A0A0L1JM10"/>
<name>A0A0L1JM10_9RHOB</name>
<dbReference type="STRING" id="1317121.ATO11_15070"/>
<dbReference type="PROSITE" id="PS51257">
    <property type="entry name" value="PROKAR_LIPOPROTEIN"/>
    <property type="match status" value="1"/>
</dbReference>
<organism evidence="2 3">
    <name type="scientific">Pseudaestuariivita atlantica</name>
    <dbReference type="NCBI Taxonomy" id="1317121"/>
    <lineage>
        <taxon>Bacteria</taxon>
        <taxon>Pseudomonadati</taxon>
        <taxon>Pseudomonadota</taxon>
        <taxon>Alphaproteobacteria</taxon>
        <taxon>Rhodobacterales</taxon>
        <taxon>Paracoccaceae</taxon>
        <taxon>Pseudaestuariivita</taxon>
    </lineage>
</organism>
<evidence type="ECO:0000256" key="1">
    <source>
        <dbReference type="SAM" id="SignalP"/>
    </source>
</evidence>
<dbReference type="RefSeq" id="WP_050531736.1">
    <property type="nucleotide sequence ID" value="NZ_AQQZ01000007.1"/>
</dbReference>
<sequence>MTRAISILILSAFVLSSCGAVRESRLNPFNWFGRGEPVELDAARESNPLIPQRSVFAARRPDKSYSGVPVLQVTDLRVDRKPGGALIVATGITERIGAYDTRLVLEGVEGSTRVYALRTLYNPGITAVGTSLARTVTAGVRVSDDDLAGISRIRLVSASNALESRR</sequence>
<dbReference type="OrthoDB" id="7773807at2"/>
<keyword evidence="1" id="KW-0732">Signal</keyword>
<evidence type="ECO:0000313" key="2">
    <source>
        <dbReference type="EMBL" id="KNG92791.1"/>
    </source>
</evidence>
<dbReference type="EMBL" id="AQQZ01000007">
    <property type="protein sequence ID" value="KNG92791.1"/>
    <property type="molecule type" value="Genomic_DNA"/>
</dbReference>